<dbReference type="EMBL" id="LPWH01000062">
    <property type="protein sequence ID" value="POR02254.1"/>
    <property type="molecule type" value="Genomic_DNA"/>
</dbReference>
<reference evidence="3" key="1">
    <citation type="submission" date="2015-12" db="EMBL/GenBank/DDBJ databases">
        <authorList>
            <person name="Lodha T.D."/>
            <person name="Chintalapati S."/>
            <person name="Chintalapati V.R."/>
            <person name="Sravanthi T."/>
        </authorList>
    </citation>
    <scope>NUCLEOTIDE SEQUENCE [LARGE SCALE GENOMIC DNA]</scope>
    <source>
        <strain evidence="3">JC133</strain>
    </source>
</reference>
<dbReference type="Gene3D" id="2.60.120.10">
    <property type="entry name" value="Jelly Rolls"/>
    <property type="match status" value="1"/>
</dbReference>
<dbReference type="SUPFAM" id="SSF53167">
    <property type="entry name" value="Purine and uridine phosphorylases"/>
    <property type="match status" value="1"/>
</dbReference>
<protein>
    <recommendedName>
        <fullName evidence="1">Cyclic nucleotide-binding domain-containing protein</fullName>
    </recommendedName>
</protein>
<sequence length="677" mass="77239">MKDQTVQDLLLRVHPFRFLRGHQRDGLARDFRVHQATEGEAIFLRGDEDDRVFLIARGEVEIVDPRRGDDQLVTVVKAFHYFGEWEAIFREPRLFGARARGEALLVWISGERFRQLLRESPACSQGFGTILRDNQGIFSGFDRFTARLLKEADEGYINIEGLLPLYRSLHPAIHPGVTDHHRLDTEAFQYALRRLPGNVTRTLAFLLVDEFPHAFDEPERLFPVITTAARRRDVWEMMPGKNMVLLRNGRSDLIDLVSCLCLYAVEAQKIRERLARDQAAPRLQRFLSSREPSPEEEILRTMPFSTREMAGLKKIWPVGTAERLYEILRHREMIGIDVRRQRRNYNMRRGEYWISQVARVAGELIGCDPTDLPPERGVHIVSSNTHSVTNCLNPWFPEHQSAILQWGEQEQHAATQGSWSHRADQVYALARDYFARFPREAEVARQRAFQGGQHWLDQTASTGIQVQVIDLERLRGESCDEDLLPVPKGCRDLVVNIDYAFGHQAEYVIRNLLTLFGTNVRSISFLGKAGALTGERGDILCPSAFIEQQTDQFQPLPAKQKELGALLAQAFSVHSGPMLTVEGTLLQNRQMLSFYREIWDVVGMEMEGTHYFREILESRELGVIPRDVRCSFLYYVSDVPLRAHGGLTAPLAPHEGVPPLYAITRAILNSILEGGSP</sequence>
<dbReference type="AlphaFoldDB" id="A0A2S4JRU6"/>
<evidence type="ECO:0000313" key="2">
    <source>
        <dbReference type="EMBL" id="POR02254.1"/>
    </source>
</evidence>
<comment type="caution">
    <text evidence="2">The sequence shown here is derived from an EMBL/GenBank/DDBJ whole genome shotgun (WGS) entry which is preliminary data.</text>
</comment>
<dbReference type="Pfam" id="PF00027">
    <property type="entry name" value="cNMP_binding"/>
    <property type="match status" value="1"/>
</dbReference>
<dbReference type="InterPro" id="IPR014710">
    <property type="entry name" value="RmlC-like_jellyroll"/>
</dbReference>
<dbReference type="RefSeq" id="WP_181015421.1">
    <property type="nucleotide sequence ID" value="NZ_LPWH01000062.1"/>
</dbReference>
<evidence type="ECO:0000313" key="3">
    <source>
        <dbReference type="Proteomes" id="UP000237350"/>
    </source>
</evidence>
<dbReference type="GO" id="GO:0009116">
    <property type="term" value="P:nucleoside metabolic process"/>
    <property type="evidence" value="ECO:0007669"/>
    <property type="project" value="InterPro"/>
</dbReference>
<dbReference type="InterPro" id="IPR054204">
    <property type="entry name" value="DUF6909"/>
</dbReference>
<evidence type="ECO:0000259" key="1">
    <source>
        <dbReference type="PROSITE" id="PS50042"/>
    </source>
</evidence>
<gene>
    <name evidence="2" type="ORF">AU468_06600</name>
</gene>
<accession>A0A2S4JRU6</accession>
<dbReference type="SMART" id="SM00100">
    <property type="entry name" value="cNMP"/>
    <property type="match status" value="1"/>
</dbReference>
<dbReference type="Proteomes" id="UP000237350">
    <property type="component" value="Unassembled WGS sequence"/>
</dbReference>
<feature type="domain" description="Cyclic nucleotide-binding" evidence="1">
    <location>
        <begin position="15"/>
        <end position="117"/>
    </location>
</feature>
<keyword evidence="3" id="KW-1185">Reference proteome</keyword>
<proteinExistence type="predicted"/>
<dbReference type="InterPro" id="IPR035994">
    <property type="entry name" value="Nucleoside_phosphorylase_sf"/>
</dbReference>
<organism evidence="2 3">
    <name type="scientific">Alkalispirochaeta sphaeroplastigenens</name>
    <dbReference type="NCBI Taxonomy" id="1187066"/>
    <lineage>
        <taxon>Bacteria</taxon>
        <taxon>Pseudomonadati</taxon>
        <taxon>Spirochaetota</taxon>
        <taxon>Spirochaetia</taxon>
        <taxon>Spirochaetales</taxon>
        <taxon>Spirochaetaceae</taxon>
        <taxon>Alkalispirochaeta</taxon>
    </lineage>
</organism>
<dbReference type="CDD" id="cd00038">
    <property type="entry name" value="CAP_ED"/>
    <property type="match status" value="1"/>
</dbReference>
<dbReference type="Pfam" id="PF21850">
    <property type="entry name" value="DUF6909"/>
    <property type="match status" value="1"/>
</dbReference>
<dbReference type="GO" id="GO:0003824">
    <property type="term" value="F:catalytic activity"/>
    <property type="evidence" value="ECO:0007669"/>
    <property type="project" value="InterPro"/>
</dbReference>
<dbReference type="PROSITE" id="PS50042">
    <property type="entry name" value="CNMP_BINDING_3"/>
    <property type="match status" value="1"/>
</dbReference>
<dbReference type="SUPFAM" id="SSF51206">
    <property type="entry name" value="cAMP-binding domain-like"/>
    <property type="match status" value="1"/>
</dbReference>
<dbReference type="InterPro" id="IPR000595">
    <property type="entry name" value="cNMP-bd_dom"/>
</dbReference>
<name>A0A2S4JRU6_9SPIO</name>
<dbReference type="InterPro" id="IPR018490">
    <property type="entry name" value="cNMP-bd_dom_sf"/>
</dbReference>